<proteinExistence type="predicted"/>
<dbReference type="Proteomes" id="UP000249986">
    <property type="component" value="Unassembled WGS sequence"/>
</dbReference>
<dbReference type="RefSeq" id="WP_003449238.1">
    <property type="nucleotide sequence ID" value="NZ_JAALNH010000003.1"/>
</dbReference>
<evidence type="ECO:0000313" key="2">
    <source>
        <dbReference type="Proteomes" id="UP000249986"/>
    </source>
</evidence>
<gene>
    <name evidence="1" type="ORF">NCTC10719_03266</name>
</gene>
<dbReference type="EMBL" id="UAWG01000023">
    <property type="protein sequence ID" value="SQB61585.1"/>
    <property type="molecule type" value="Genomic_DNA"/>
</dbReference>
<dbReference type="AlphaFoldDB" id="A0A2X2YLU6"/>
<reference evidence="1 2" key="1">
    <citation type="submission" date="2018-06" db="EMBL/GenBank/DDBJ databases">
        <authorList>
            <consortium name="Pathogen Informatics"/>
            <person name="Doyle S."/>
        </authorList>
    </citation>
    <scope>NUCLEOTIDE SEQUENCE [LARGE SCALE GENOMIC DNA]</scope>
    <source>
        <strain evidence="1 2">NCTC10719</strain>
    </source>
</reference>
<name>A0A2X2YLU6_CLOPF</name>
<organism evidence="1 2">
    <name type="scientific">Clostridium perfringens</name>
    <dbReference type="NCBI Taxonomy" id="1502"/>
    <lineage>
        <taxon>Bacteria</taxon>
        <taxon>Bacillati</taxon>
        <taxon>Bacillota</taxon>
        <taxon>Clostridia</taxon>
        <taxon>Eubacteriales</taxon>
        <taxon>Clostridiaceae</taxon>
        <taxon>Clostridium</taxon>
    </lineage>
</organism>
<sequence length="43" mass="5216">MENELLVNFLEIINIFEKLKKENKNIFIQMKDEMLEAKNKTCK</sequence>
<evidence type="ECO:0000313" key="1">
    <source>
        <dbReference type="EMBL" id="SQB61585.1"/>
    </source>
</evidence>
<accession>A0A2X2YLU6</accession>
<protein>
    <submittedName>
        <fullName evidence="1">Uncharacterized protein</fullName>
    </submittedName>
</protein>